<dbReference type="Pfam" id="PF13649">
    <property type="entry name" value="Methyltransf_25"/>
    <property type="match status" value="1"/>
</dbReference>
<gene>
    <name evidence="2" type="ORF">MEBOL_003332</name>
</gene>
<dbReference type="PANTHER" id="PTHR43591:SF110">
    <property type="entry name" value="RHODANESE DOMAIN-CONTAINING PROTEIN"/>
    <property type="match status" value="1"/>
</dbReference>
<name>A0A250IFE7_9BACT</name>
<dbReference type="KEGG" id="mbd:MEBOL_003332"/>
<protein>
    <submittedName>
        <fullName evidence="2">SAM-dependent methyltransferase</fullName>
    </submittedName>
</protein>
<dbReference type="GO" id="GO:0032259">
    <property type="term" value="P:methylation"/>
    <property type="evidence" value="ECO:0007669"/>
    <property type="project" value="UniProtKB-KW"/>
</dbReference>
<keyword evidence="3" id="KW-1185">Reference proteome</keyword>
<dbReference type="InterPro" id="IPR041698">
    <property type="entry name" value="Methyltransf_25"/>
</dbReference>
<dbReference type="PANTHER" id="PTHR43591">
    <property type="entry name" value="METHYLTRANSFERASE"/>
    <property type="match status" value="1"/>
</dbReference>
<keyword evidence="2" id="KW-0808">Transferase</keyword>
<accession>A0A250IFE7</accession>
<dbReference type="CDD" id="cd02440">
    <property type="entry name" value="AdoMet_MTases"/>
    <property type="match status" value="1"/>
</dbReference>
<feature type="domain" description="Methyltransferase" evidence="1">
    <location>
        <begin position="60"/>
        <end position="155"/>
    </location>
</feature>
<dbReference type="GO" id="GO:0008168">
    <property type="term" value="F:methyltransferase activity"/>
    <property type="evidence" value="ECO:0007669"/>
    <property type="project" value="UniProtKB-KW"/>
</dbReference>
<evidence type="ECO:0000259" key="1">
    <source>
        <dbReference type="Pfam" id="PF13649"/>
    </source>
</evidence>
<evidence type="ECO:0000313" key="2">
    <source>
        <dbReference type="EMBL" id="ATB29877.1"/>
    </source>
</evidence>
<dbReference type="SUPFAM" id="SSF53335">
    <property type="entry name" value="S-adenosyl-L-methionine-dependent methyltransferases"/>
    <property type="match status" value="1"/>
</dbReference>
<keyword evidence="2" id="KW-0489">Methyltransferase</keyword>
<dbReference type="EMBL" id="CP022163">
    <property type="protein sequence ID" value="ATB29877.1"/>
    <property type="molecule type" value="Genomic_DNA"/>
</dbReference>
<dbReference type="AlphaFoldDB" id="A0A250IFE7"/>
<dbReference type="OrthoDB" id="9777638at2"/>
<sequence length="240" mass="26958">MFHPKGPSLRELLYQGFQSVERGYDLLAPKFEYTPFRTPEAVVASSLLLAGADRSVDSALDICCGTGAGMRHLRPLCRERVVGLDVSQGMLDEARRQLADTPGEALLEFVRGDALAPPWREEFDLVTSFGAFGHIPEVDEPRFVEGIHQVLRPGGRFLFVTSDEPSRLRPGYWMARAFNAAMRVRNALWSPPFVMYYLTFLLPRARSLLEAQGFQVEVHRDVLPAPFDRYGLCVVIATRS</sequence>
<dbReference type="Proteomes" id="UP000217289">
    <property type="component" value="Chromosome"/>
</dbReference>
<organism evidence="2 3">
    <name type="scientific">Melittangium boletus DSM 14713</name>
    <dbReference type="NCBI Taxonomy" id="1294270"/>
    <lineage>
        <taxon>Bacteria</taxon>
        <taxon>Pseudomonadati</taxon>
        <taxon>Myxococcota</taxon>
        <taxon>Myxococcia</taxon>
        <taxon>Myxococcales</taxon>
        <taxon>Cystobacterineae</taxon>
        <taxon>Archangiaceae</taxon>
        <taxon>Melittangium</taxon>
    </lineage>
</organism>
<dbReference type="RefSeq" id="WP_095978393.1">
    <property type="nucleotide sequence ID" value="NZ_CP022163.1"/>
</dbReference>
<proteinExistence type="predicted"/>
<dbReference type="Gene3D" id="3.40.50.150">
    <property type="entry name" value="Vaccinia Virus protein VP39"/>
    <property type="match status" value="1"/>
</dbReference>
<dbReference type="InterPro" id="IPR029063">
    <property type="entry name" value="SAM-dependent_MTases_sf"/>
</dbReference>
<evidence type="ECO:0000313" key="3">
    <source>
        <dbReference type="Proteomes" id="UP000217289"/>
    </source>
</evidence>
<reference evidence="2 3" key="1">
    <citation type="submission" date="2017-06" db="EMBL/GenBank/DDBJ databases">
        <authorList>
            <person name="Kim H.J."/>
            <person name="Triplett B.A."/>
        </authorList>
    </citation>
    <scope>NUCLEOTIDE SEQUENCE [LARGE SCALE GENOMIC DNA]</scope>
    <source>
        <strain evidence="2 3">DSM 14713</strain>
    </source>
</reference>